<keyword evidence="3" id="KW-0732">Signal</keyword>
<dbReference type="InterPro" id="IPR001188">
    <property type="entry name" value="Sperm_putr-bd"/>
</dbReference>
<dbReference type="CDD" id="cd13590">
    <property type="entry name" value="PBP2_PotD_PotF_like"/>
    <property type="match status" value="1"/>
</dbReference>
<evidence type="ECO:0000313" key="6">
    <source>
        <dbReference type="Proteomes" id="UP001596189"/>
    </source>
</evidence>
<protein>
    <submittedName>
        <fullName evidence="5">Spermidine/putrescine ABC transporter substrate-binding protein</fullName>
    </submittedName>
</protein>
<evidence type="ECO:0000256" key="4">
    <source>
        <dbReference type="ARBA" id="ARBA00022764"/>
    </source>
</evidence>
<dbReference type="EMBL" id="JBHSRD010000008">
    <property type="protein sequence ID" value="MFC6009381.1"/>
    <property type="molecule type" value="Genomic_DNA"/>
</dbReference>
<evidence type="ECO:0000313" key="5">
    <source>
        <dbReference type="EMBL" id="MFC6009381.1"/>
    </source>
</evidence>
<dbReference type="InterPro" id="IPR006311">
    <property type="entry name" value="TAT_signal"/>
</dbReference>
<keyword evidence="4" id="KW-0574">Periplasm</keyword>
<name>A0ABW1JJ04_9ACTN</name>
<dbReference type="Gene3D" id="3.40.190.10">
    <property type="entry name" value="Periplasmic binding protein-like II"/>
    <property type="match status" value="2"/>
</dbReference>
<evidence type="ECO:0000256" key="2">
    <source>
        <dbReference type="ARBA" id="ARBA00022448"/>
    </source>
</evidence>
<dbReference type="Proteomes" id="UP001596189">
    <property type="component" value="Unassembled WGS sequence"/>
</dbReference>
<gene>
    <name evidence="5" type="ORF">ACFQDO_19795</name>
</gene>
<accession>A0ABW1JJ04</accession>
<sequence>MTPEIAYRPGQLSRRAFVGGSTAALAALLAACGTKGTARSSGPATTPDLSATEKLVKFSNWPQYIDVSDDDDGKRPTLDAFTKATGIAVDYTEDVNDNEEFFAKIRPAASNGQSIGRDLFVVSDWMSSRMMRQSWVTQFDHSKMPNVTANLLPQLRDVSFDPGRKYSLPWASGMTGIAYNKKLVGREIREVKDLFAPDLKGKVTMFSGMKETMPLLMLGLGIDIGTFTEADFNRALDVLKDQIAKGQIRAFTGNEYTSSLAKGQTAACFAWSGDVLQLALDDPDLEFVVPEAGAELWSDNCMMPAPVSHKANAEQLVDWYYRPEVAAALASWVQYIPPVEGAQDEMNKIDPDLAKNPLMFPDDATKKRLKVQRDLTDAEDLTFTAAFTAATET</sequence>
<keyword evidence="2" id="KW-0813">Transport</keyword>
<dbReference type="PROSITE" id="PS51318">
    <property type="entry name" value="TAT"/>
    <property type="match status" value="1"/>
</dbReference>
<reference evidence="6" key="1">
    <citation type="journal article" date="2019" name="Int. J. Syst. Evol. Microbiol.">
        <title>The Global Catalogue of Microorganisms (GCM) 10K type strain sequencing project: providing services to taxonomists for standard genome sequencing and annotation.</title>
        <authorList>
            <consortium name="The Broad Institute Genomics Platform"/>
            <consortium name="The Broad Institute Genome Sequencing Center for Infectious Disease"/>
            <person name="Wu L."/>
            <person name="Ma J."/>
        </authorList>
    </citation>
    <scope>NUCLEOTIDE SEQUENCE [LARGE SCALE GENOMIC DNA]</scope>
    <source>
        <strain evidence="6">KACC 14249</strain>
    </source>
</reference>
<keyword evidence="6" id="KW-1185">Reference proteome</keyword>
<dbReference type="SUPFAM" id="SSF53850">
    <property type="entry name" value="Periplasmic binding protein-like II"/>
    <property type="match status" value="1"/>
</dbReference>
<dbReference type="PRINTS" id="PR00909">
    <property type="entry name" value="SPERMDNBNDNG"/>
</dbReference>
<dbReference type="PANTHER" id="PTHR30222">
    <property type="entry name" value="SPERMIDINE/PUTRESCINE-BINDING PERIPLASMIC PROTEIN"/>
    <property type="match status" value="1"/>
</dbReference>
<dbReference type="PANTHER" id="PTHR30222:SF17">
    <property type="entry name" value="SPERMIDINE_PUTRESCINE-BINDING PERIPLASMIC PROTEIN"/>
    <property type="match status" value="1"/>
</dbReference>
<comment type="subcellular location">
    <subcellularLocation>
        <location evidence="1">Periplasm</location>
    </subcellularLocation>
</comment>
<dbReference type="RefSeq" id="WP_345717895.1">
    <property type="nucleotide sequence ID" value="NZ_BAABFP010000007.1"/>
</dbReference>
<dbReference type="Pfam" id="PF13416">
    <property type="entry name" value="SBP_bac_8"/>
    <property type="match status" value="1"/>
</dbReference>
<proteinExistence type="predicted"/>
<comment type="caution">
    <text evidence="5">The sequence shown here is derived from an EMBL/GenBank/DDBJ whole genome shotgun (WGS) entry which is preliminary data.</text>
</comment>
<evidence type="ECO:0000256" key="1">
    <source>
        <dbReference type="ARBA" id="ARBA00004418"/>
    </source>
</evidence>
<dbReference type="InterPro" id="IPR006059">
    <property type="entry name" value="SBP"/>
</dbReference>
<evidence type="ECO:0000256" key="3">
    <source>
        <dbReference type="ARBA" id="ARBA00022729"/>
    </source>
</evidence>
<organism evidence="5 6">
    <name type="scientific">Angustibacter luteus</name>
    <dbReference type="NCBI Taxonomy" id="658456"/>
    <lineage>
        <taxon>Bacteria</taxon>
        <taxon>Bacillati</taxon>
        <taxon>Actinomycetota</taxon>
        <taxon>Actinomycetes</taxon>
        <taxon>Kineosporiales</taxon>
        <taxon>Kineosporiaceae</taxon>
    </lineage>
</organism>